<accession>A0A7C4WEZ2</accession>
<keyword evidence="1" id="KW-0812">Transmembrane</keyword>
<feature type="transmembrane region" description="Helical" evidence="1">
    <location>
        <begin position="25"/>
        <end position="42"/>
    </location>
</feature>
<evidence type="ECO:0000256" key="1">
    <source>
        <dbReference type="SAM" id="Phobius"/>
    </source>
</evidence>
<gene>
    <name evidence="3" type="ORF">ENT60_00820</name>
    <name evidence="2" type="ORF">ENU28_01300</name>
</gene>
<dbReference type="EMBL" id="DSZH01000040">
    <property type="protein sequence ID" value="HGU47093.1"/>
    <property type="molecule type" value="Genomic_DNA"/>
</dbReference>
<proteinExistence type="predicted"/>
<dbReference type="AlphaFoldDB" id="A0A7C4WEZ2"/>
<comment type="caution">
    <text evidence="3">The sequence shown here is derived from an EMBL/GenBank/DDBJ whole genome shotgun (WGS) entry which is preliminary data.</text>
</comment>
<organism evidence="3">
    <name type="scientific">candidate division WOR-3 bacterium</name>
    <dbReference type="NCBI Taxonomy" id="2052148"/>
    <lineage>
        <taxon>Bacteria</taxon>
        <taxon>Bacteria division WOR-3</taxon>
    </lineage>
</organism>
<keyword evidence="1" id="KW-1133">Transmembrane helix</keyword>
<evidence type="ECO:0008006" key="4">
    <source>
        <dbReference type="Google" id="ProtNLM"/>
    </source>
</evidence>
<sequence length="71" mass="7948">MAKDKKKEAKKIKESPLIHFKRNNYLLLILGIITIILGYVVLSTGDITIAPILLVLGYCVLIPLALLLKFK</sequence>
<protein>
    <recommendedName>
        <fullName evidence="4">DUF3098 domain-containing protein</fullName>
    </recommendedName>
</protein>
<reference evidence="3" key="1">
    <citation type="journal article" date="2020" name="mSystems">
        <title>Genome- and Community-Level Interaction Insights into Carbon Utilization and Element Cycling Functions of Hydrothermarchaeota in Hydrothermal Sediment.</title>
        <authorList>
            <person name="Zhou Z."/>
            <person name="Liu Y."/>
            <person name="Xu W."/>
            <person name="Pan J."/>
            <person name="Luo Z.H."/>
            <person name="Li M."/>
        </authorList>
    </citation>
    <scope>NUCLEOTIDE SEQUENCE [LARGE SCALE GENOMIC DNA]</scope>
    <source>
        <strain evidence="3">SpSt-594</strain>
        <strain evidence="2">SpSt-655</strain>
    </source>
</reference>
<dbReference type="EMBL" id="DTBX01000051">
    <property type="protein sequence ID" value="HGQ55084.1"/>
    <property type="molecule type" value="Genomic_DNA"/>
</dbReference>
<evidence type="ECO:0000313" key="2">
    <source>
        <dbReference type="EMBL" id="HGQ55084.1"/>
    </source>
</evidence>
<feature type="transmembrane region" description="Helical" evidence="1">
    <location>
        <begin position="48"/>
        <end position="68"/>
    </location>
</feature>
<name>A0A7C4WEZ2_UNCW3</name>
<evidence type="ECO:0000313" key="3">
    <source>
        <dbReference type="EMBL" id="HGU47093.1"/>
    </source>
</evidence>
<keyword evidence="1" id="KW-0472">Membrane</keyword>